<evidence type="ECO:0000313" key="2">
    <source>
        <dbReference type="EMBL" id="MCU9593660.1"/>
    </source>
</evidence>
<reference evidence="2 3" key="1">
    <citation type="submission" date="2022-10" db="EMBL/GenBank/DDBJ databases">
        <title>Description of Fervidibacillus gen. nov. in the family Fervidibacillaceae fam. nov. with two species, Fervidibacillus albus sp. nov., and Fervidibacillus halotolerans sp. nov., isolated from tidal flat sediments.</title>
        <authorList>
            <person name="Kwon K.K."/>
            <person name="Yang S.-H."/>
        </authorList>
    </citation>
    <scope>NUCLEOTIDE SEQUENCE [LARGE SCALE GENOMIC DNA]</scope>
    <source>
        <strain evidence="2 3">DSM 23332</strain>
    </source>
</reference>
<dbReference type="Proteomes" id="UP001208656">
    <property type="component" value="Unassembled WGS sequence"/>
</dbReference>
<proteinExistence type="predicted"/>
<evidence type="ECO:0000256" key="1">
    <source>
        <dbReference type="SAM" id="Coils"/>
    </source>
</evidence>
<name>A0ABT2WDT5_9BACI</name>
<evidence type="ECO:0000313" key="3">
    <source>
        <dbReference type="Proteomes" id="UP001208656"/>
    </source>
</evidence>
<dbReference type="EMBL" id="JAOUSE010000007">
    <property type="protein sequence ID" value="MCU9593660.1"/>
    <property type="molecule type" value="Genomic_DNA"/>
</dbReference>
<dbReference type="RefSeq" id="WP_173659159.1">
    <property type="nucleotide sequence ID" value="NZ_JAOUSE010000007.1"/>
</dbReference>
<protein>
    <submittedName>
        <fullName evidence="2">Uncharacterized protein</fullName>
    </submittedName>
</protein>
<organism evidence="2 3">
    <name type="scientific">Pallidibacillus thermolactis</name>
    <dbReference type="NCBI Taxonomy" id="251051"/>
    <lineage>
        <taxon>Bacteria</taxon>
        <taxon>Bacillati</taxon>
        <taxon>Bacillota</taxon>
        <taxon>Bacilli</taxon>
        <taxon>Bacillales</taxon>
        <taxon>Bacillaceae</taxon>
        <taxon>Pallidibacillus</taxon>
    </lineage>
</organism>
<sequence length="82" mass="9896">MKSNSTIMKIQEVLNQLSNLQREVELLEKKLDQAVYAKRNKIVDEHQMMINKLENDFGEFFETYMVENKSLQEHNYFKRKVV</sequence>
<comment type="caution">
    <text evidence="2">The sequence shown here is derived from an EMBL/GenBank/DDBJ whole genome shotgun (WGS) entry which is preliminary data.</text>
</comment>
<keyword evidence="3" id="KW-1185">Reference proteome</keyword>
<keyword evidence="1" id="KW-0175">Coiled coil</keyword>
<accession>A0ABT2WDT5</accession>
<feature type="coiled-coil region" evidence="1">
    <location>
        <begin position="10"/>
        <end position="37"/>
    </location>
</feature>
<gene>
    <name evidence="2" type="ORF">OEV82_04205</name>
</gene>